<evidence type="ECO:0000256" key="1">
    <source>
        <dbReference type="ARBA" id="ARBA00004236"/>
    </source>
</evidence>
<dbReference type="GO" id="GO:0036376">
    <property type="term" value="P:sodium ion export across plasma membrane"/>
    <property type="evidence" value="ECO:0007669"/>
    <property type="project" value="InterPro"/>
</dbReference>
<evidence type="ECO:0000256" key="5">
    <source>
        <dbReference type="ARBA" id="ARBA00023136"/>
    </source>
</evidence>
<sequence>MSFIQSLEENIMITVLGMGIVFAVLIVLSIVILLFKYIKGDSQPNKPSEEMGQSNQEGQYLADEDVPVEDTNGEKDEELIAVISAAIAAYGAGDFKLRIRSIKKVGQVGSTWAMAGRNDIINSRI</sequence>
<protein>
    <submittedName>
        <fullName evidence="8">Sodium pump decarboxylases, gamma subunit</fullName>
    </submittedName>
</protein>
<dbReference type="InterPro" id="IPR005899">
    <property type="entry name" value="Na_pump_deCOase"/>
</dbReference>
<name>A0A1M4Z3B5_9THEO</name>
<comment type="subcellular location">
    <subcellularLocation>
        <location evidence="1">Cell membrane</location>
    </subcellularLocation>
</comment>
<keyword evidence="4 7" id="KW-1133">Transmembrane helix</keyword>
<dbReference type="Proteomes" id="UP000184088">
    <property type="component" value="Unassembled WGS sequence"/>
</dbReference>
<evidence type="ECO:0000256" key="4">
    <source>
        <dbReference type="ARBA" id="ARBA00022989"/>
    </source>
</evidence>
<keyword evidence="2" id="KW-1003">Cell membrane</keyword>
<evidence type="ECO:0000256" key="7">
    <source>
        <dbReference type="SAM" id="Phobius"/>
    </source>
</evidence>
<feature type="transmembrane region" description="Helical" evidence="7">
    <location>
        <begin position="12"/>
        <end position="35"/>
    </location>
</feature>
<feature type="region of interest" description="Disordered" evidence="6">
    <location>
        <begin position="41"/>
        <end position="68"/>
    </location>
</feature>
<dbReference type="STRING" id="1121256.SAMN02746089_01341"/>
<dbReference type="GO" id="GO:0005886">
    <property type="term" value="C:plasma membrane"/>
    <property type="evidence" value="ECO:0007669"/>
    <property type="project" value="UniProtKB-SubCell"/>
</dbReference>
<evidence type="ECO:0000256" key="6">
    <source>
        <dbReference type="SAM" id="MobiDB-lite"/>
    </source>
</evidence>
<dbReference type="AlphaFoldDB" id="A0A1M4Z3B5"/>
<gene>
    <name evidence="8" type="ORF">SAMN02746089_01341</name>
</gene>
<feature type="compositionally biased region" description="Polar residues" evidence="6">
    <location>
        <begin position="42"/>
        <end position="58"/>
    </location>
</feature>
<keyword evidence="3 7" id="KW-0812">Transmembrane</keyword>
<keyword evidence="9" id="KW-1185">Reference proteome</keyword>
<dbReference type="Pfam" id="PF04277">
    <property type="entry name" value="OAD_gamma"/>
    <property type="match status" value="1"/>
</dbReference>
<reference evidence="8 9" key="1">
    <citation type="submission" date="2016-11" db="EMBL/GenBank/DDBJ databases">
        <authorList>
            <person name="Jaros S."/>
            <person name="Januszkiewicz K."/>
            <person name="Wedrychowicz H."/>
        </authorList>
    </citation>
    <scope>NUCLEOTIDE SEQUENCE [LARGE SCALE GENOMIC DNA]</scope>
    <source>
        <strain evidence="8 9">DSM 17918</strain>
    </source>
</reference>
<accession>A0A1M4Z3B5</accession>
<dbReference type="NCBIfam" id="TIGR01195">
    <property type="entry name" value="oadG_fam"/>
    <property type="match status" value="1"/>
</dbReference>
<evidence type="ECO:0000256" key="3">
    <source>
        <dbReference type="ARBA" id="ARBA00022692"/>
    </source>
</evidence>
<dbReference type="GO" id="GO:0015081">
    <property type="term" value="F:sodium ion transmembrane transporter activity"/>
    <property type="evidence" value="ECO:0007669"/>
    <property type="project" value="InterPro"/>
</dbReference>
<dbReference type="EMBL" id="FQVH01000012">
    <property type="protein sequence ID" value="SHF12510.1"/>
    <property type="molecule type" value="Genomic_DNA"/>
</dbReference>
<dbReference type="RefSeq" id="WP_073343099.1">
    <property type="nucleotide sequence ID" value="NZ_FQVH01000012.1"/>
</dbReference>
<evidence type="ECO:0000313" key="8">
    <source>
        <dbReference type="EMBL" id="SHF12510.1"/>
    </source>
</evidence>
<keyword evidence="5 7" id="KW-0472">Membrane</keyword>
<dbReference type="OrthoDB" id="9908256at2"/>
<evidence type="ECO:0000256" key="2">
    <source>
        <dbReference type="ARBA" id="ARBA00022475"/>
    </source>
</evidence>
<organism evidence="8 9">
    <name type="scientific">Caldanaerobius fijiensis DSM 17918</name>
    <dbReference type="NCBI Taxonomy" id="1121256"/>
    <lineage>
        <taxon>Bacteria</taxon>
        <taxon>Bacillati</taxon>
        <taxon>Bacillota</taxon>
        <taxon>Clostridia</taxon>
        <taxon>Thermoanaerobacterales</taxon>
        <taxon>Thermoanaerobacteraceae</taxon>
        <taxon>Caldanaerobius</taxon>
    </lineage>
</organism>
<proteinExistence type="predicted"/>
<evidence type="ECO:0000313" key="9">
    <source>
        <dbReference type="Proteomes" id="UP000184088"/>
    </source>
</evidence>